<dbReference type="InterPro" id="IPR044843">
    <property type="entry name" value="Trans_IPPS_bact-type"/>
</dbReference>
<dbReference type="InterPro" id="IPR019845">
    <property type="entry name" value="Squalene/phytoene_synthase_CS"/>
</dbReference>
<dbReference type="AlphaFoldDB" id="A0A0N8HZP5"/>
<evidence type="ECO:0000256" key="2">
    <source>
        <dbReference type="ARBA" id="ARBA00022679"/>
    </source>
</evidence>
<dbReference type="SFLD" id="SFLDG01018">
    <property type="entry name" value="Squalene/Phytoene_Synthase_Lik"/>
    <property type="match status" value="1"/>
</dbReference>
<dbReference type="SFLD" id="SFLDS00005">
    <property type="entry name" value="Isoprenoid_Synthase_Type_I"/>
    <property type="match status" value="1"/>
</dbReference>
<dbReference type="OrthoDB" id="305023at2157"/>
<dbReference type="Pfam" id="PF00494">
    <property type="entry name" value="SQS_PSY"/>
    <property type="match status" value="1"/>
</dbReference>
<comment type="caution">
    <text evidence="4">The sequence shown here is derived from an EMBL/GenBank/DDBJ whole genome shotgun (WGS) entry which is preliminary data.</text>
</comment>
<keyword evidence="5" id="KW-1185">Reference proteome</keyword>
<evidence type="ECO:0000256" key="3">
    <source>
        <dbReference type="ARBA" id="ARBA00022746"/>
    </source>
</evidence>
<dbReference type="Proteomes" id="UP000050535">
    <property type="component" value="Unassembled WGS sequence"/>
</dbReference>
<dbReference type="PROSITE" id="PS01044">
    <property type="entry name" value="SQUALEN_PHYTOEN_SYN_1"/>
    <property type="match status" value="1"/>
</dbReference>
<sequence>MVEQRQLARSKQIHRETGKTFYVATRFLPERVRHPTYVLYAFFRVADEVVDGDNDLAPEERTERLESFRRAALGEEPTDDPVLAAFAEIRERHDIPKSDVNTFVDAMATDVETTRYETYGELREYMDGSAAAVGRMMTAVMAPDRAEAALPAATALGEAFQLTNFVRDVREDVIERDRIYLPAETLEAHGASHEQVARLEFDEQVADAVQAELTRAEALYRDGVAGIELLPDDCQFPVLLAAILYADHHRLIRNLDYDVVSTTPSLSTPRKLWLAARARLAWWRNPDPVAVFRSVSAIPSDETDHRLRRVTGRLPVP</sequence>
<dbReference type="STRING" id="699431.SY89_00805"/>
<accession>A0A0N8HZP5</accession>
<dbReference type="InterPro" id="IPR008949">
    <property type="entry name" value="Isoprenoid_synthase_dom_sf"/>
</dbReference>
<reference evidence="5" key="1">
    <citation type="submission" date="2013-11" db="EMBL/GenBank/DDBJ databases">
        <authorList>
            <person name="Hoang H.T."/>
            <person name="Killian M.L."/>
            <person name="Madson D.M."/>
            <person name="Arruda P.H.E."/>
            <person name="Sun D."/>
            <person name="Schwartz K.J."/>
            <person name="Yoon K."/>
        </authorList>
    </citation>
    <scope>NUCLEOTIDE SEQUENCE [LARGE SCALE GENOMIC DNA]</scope>
    <source>
        <strain evidence="5">CDK2</strain>
    </source>
</reference>
<dbReference type="RefSeq" id="WP_054583179.1">
    <property type="nucleotide sequence ID" value="NZ_LGUC01000001.1"/>
</dbReference>
<dbReference type="SUPFAM" id="SSF48576">
    <property type="entry name" value="Terpenoid synthases"/>
    <property type="match status" value="1"/>
</dbReference>
<dbReference type="GO" id="GO:0051996">
    <property type="term" value="F:squalene synthase [NAD(P)H] activity"/>
    <property type="evidence" value="ECO:0007669"/>
    <property type="project" value="InterPro"/>
</dbReference>
<dbReference type="PATRIC" id="fig|699431.3.peg.836"/>
<gene>
    <name evidence="4" type="ORF">SY89_00805</name>
</gene>
<dbReference type="EMBL" id="LGUC01000001">
    <property type="protein sequence ID" value="KPN30083.1"/>
    <property type="molecule type" value="Genomic_DNA"/>
</dbReference>
<dbReference type="InterPro" id="IPR002060">
    <property type="entry name" value="Squ/phyt_synthse"/>
</dbReference>
<evidence type="ECO:0000256" key="1">
    <source>
        <dbReference type="ARBA" id="ARBA00004684"/>
    </source>
</evidence>
<comment type="pathway">
    <text evidence="1">Carotenoid biosynthesis; phytoene biosynthesis.</text>
</comment>
<name>A0A0N8HZP5_9EURY</name>
<dbReference type="PROSITE" id="PS01045">
    <property type="entry name" value="SQUALEN_PHYTOEN_SYN_2"/>
    <property type="match status" value="1"/>
</dbReference>
<dbReference type="InterPro" id="IPR033904">
    <property type="entry name" value="Trans_IPPS_HH"/>
</dbReference>
<protein>
    <submittedName>
        <fullName evidence="4">Squalene synthase HpnD</fullName>
    </submittedName>
</protein>
<evidence type="ECO:0000313" key="4">
    <source>
        <dbReference type="EMBL" id="KPN30083.1"/>
    </source>
</evidence>
<dbReference type="GO" id="GO:0016117">
    <property type="term" value="P:carotenoid biosynthetic process"/>
    <property type="evidence" value="ECO:0007669"/>
    <property type="project" value="UniProtKB-KW"/>
</dbReference>
<dbReference type="CDD" id="cd00683">
    <property type="entry name" value="Trans_IPPS_HH"/>
    <property type="match status" value="1"/>
</dbReference>
<dbReference type="Gene3D" id="1.10.600.10">
    <property type="entry name" value="Farnesyl Diphosphate Synthase"/>
    <property type="match status" value="1"/>
</dbReference>
<dbReference type="FunFam" id="1.10.600.10:FF:000020">
    <property type="entry name" value="Phytoene synthase"/>
    <property type="match status" value="1"/>
</dbReference>
<keyword evidence="3" id="KW-0125">Carotenoid biosynthesis</keyword>
<keyword evidence="2" id="KW-0808">Transferase</keyword>
<organism evidence="4 5">
    <name type="scientific">Halolamina pelagica</name>
    <dbReference type="NCBI Taxonomy" id="699431"/>
    <lineage>
        <taxon>Archaea</taxon>
        <taxon>Methanobacteriati</taxon>
        <taxon>Methanobacteriota</taxon>
        <taxon>Stenosarchaea group</taxon>
        <taxon>Halobacteria</taxon>
        <taxon>Halobacteriales</taxon>
        <taxon>Haloferacaceae</taxon>
    </lineage>
</organism>
<dbReference type="SFLD" id="SFLDG01212">
    <property type="entry name" value="Phytoene_synthase_like"/>
    <property type="match status" value="1"/>
</dbReference>
<evidence type="ECO:0000313" key="5">
    <source>
        <dbReference type="Proteomes" id="UP000050535"/>
    </source>
</evidence>
<proteinExistence type="predicted"/>
<dbReference type="PANTHER" id="PTHR31480">
    <property type="entry name" value="BIFUNCTIONAL LYCOPENE CYCLASE/PHYTOENE SYNTHASE"/>
    <property type="match status" value="1"/>
</dbReference>
<dbReference type="GO" id="GO:0004311">
    <property type="term" value="F:geranylgeranyl diphosphate synthase activity"/>
    <property type="evidence" value="ECO:0007669"/>
    <property type="project" value="InterPro"/>
</dbReference>